<evidence type="ECO:0000256" key="6">
    <source>
        <dbReference type="PIRSR" id="PIRSR000337-1"/>
    </source>
</evidence>
<feature type="domain" description="Luciferase-like" evidence="7">
    <location>
        <begin position="31"/>
        <end position="292"/>
    </location>
</feature>
<evidence type="ECO:0000256" key="3">
    <source>
        <dbReference type="ARBA" id="ARBA00023002"/>
    </source>
</evidence>
<feature type="binding site" evidence="6">
    <location>
        <position position="149"/>
    </location>
    <ligand>
        <name>FMN</name>
        <dbReference type="ChEBI" id="CHEBI:58210"/>
    </ligand>
</feature>
<dbReference type="EMBL" id="RZGZ01000001">
    <property type="protein sequence ID" value="RUR03535.1"/>
    <property type="molecule type" value="Genomic_DNA"/>
</dbReference>
<dbReference type="PANTHER" id="PTHR30011:SF16">
    <property type="entry name" value="C2H2 FINGER DOMAIN TRANSCRIPTION FACTOR (EUROFUNG)-RELATED"/>
    <property type="match status" value="1"/>
</dbReference>
<comment type="caution">
    <text evidence="8">The sequence shown here is derived from an EMBL/GenBank/DDBJ whole genome shotgun (WGS) entry which is preliminary data.</text>
</comment>
<evidence type="ECO:0000313" key="8">
    <source>
        <dbReference type="EMBL" id="RUR03535.1"/>
    </source>
</evidence>
<dbReference type="Gene3D" id="3.20.20.30">
    <property type="entry name" value="Luciferase-like domain"/>
    <property type="match status" value="1"/>
</dbReference>
<dbReference type="GO" id="GO:0016705">
    <property type="term" value="F:oxidoreductase activity, acting on paired donors, with incorporation or reduction of molecular oxygen"/>
    <property type="evidence" value="ECO:0007669"/>
    <property type="project" value="InterPro"/>
</dbReference>
<evidence type="ECO:0000256" key="2">
    <source>
        <dbReference type="ARBA" id="ARBA00022643"/>
    </source>
</evidence>
<proteinExistence type="inferred from homology"/>
<feature type="binding site" evidence="6">
    <location>
        <position position="96"/>
    </location>
    <ligand>
        <name>FMN</name>
        <dbReference type="ChEBI" id="CHEBI:58210"/>
    </ligand>
</feature>
<keyword evidence="1 6" id="KW-0285">Flavoprotein</keyword>
<dbReference type="InterPro" id="IPR051260">
    <property type="entry name" value="Diverse_substr_monoxygenases"/>
</dbReference>
<gene>
    <name evidence="8" type="ORF">ELQ94_03120</name>
</gene>
<keyword evidence="2 6" id="KW-0288">FMN</keyword>
<reference evidence="8 9" key="1">
    <citation type="submission" date="2018-12" db="EMBL/GenBank/DDBJ databases">
        <authorList>
            <person name="Li F."/>
        </authorList>
    </citation>
    <scope>NUCLEOTIDE SEQUENCE [LARGE SCALE GENOMIC DNA]</scope>
    <source>
        <strain evidence="8 9">EGI 6500705</strain>
    </source>
</reference>
<dbReference type="InterPro" id="IPR016215">
    <property type="entry name" value="NTA_MOA"/>
</dbReference>
<keyword evidence="9" id="KW-1185">Reference proteome</keyword>
<name>A0A433JX06_9MICO</name>
<organism evidence="8 9">
    <name type="scientific">Labedella endophytica</name>
    <dbReference type="NCBI Taxonomy" id="1523160"/>
    <lineage>
        <taxon>Bacteria</taxon>
        <taxon>Bacillati</taxon>
        <taxon>Actinomycetota</taxon>
        <taxon>Actinomycetes</taxon>
        <taxon>Micrococcales</taxon>
        <taxon>Microbacteriaceae</taxon>
        <taxon>Labedella</taxon>
    </lineage>
</organism>
<evidence type="ECO:0000259" key="7">
    <source>
        <dbReference type="Pfam" id="PF00296"/>
    </source>
</evidence>
<dbReference type="AlphaFoldDB" id="A0A433JX06"/>
<dbReference type="OrthoDB" id="3265338at2"/>
<dbReference type="InterPro" id="IPR036661">
    <property type="entry name" value="Luciferase-like_sf"/>
</dbReference>
<dbReference type="Proteomes" id="UP000274909">
    <property type="component" value="Unassembled WGS sequence"/>
</dbReference>
<dbReference type="NCBIfam" id="TIGR03860">
    <property type="entry name" value="FMN_nitrolo"/>
    <property type="match status" value="1"/>
</dbReference>
<dbReference type="SUPFAM" id="SSF51679">
    <property type="entry name" value="Bacterial luciferase-like"/>
    <property type="match status" value="1"/>
</dbReference>
<evidence type="ECO:0000256" key="5">
    <source>
        <dbReference type="ARBA" id="ARBA00033748"/>
    </source>
</evidence>
<evidence type="ECO:0000313" key="9">
    <source>
        <dbReference type="Proteomes" id="UP000274909"/>
    </source>
</evidence>
<dbReference type="InterPro" id="IPR011251">
    <property type="entry name" value="Luciferase-like_dom"/>
</dbReference>
<dbReference type="RefSeq" id="WP_127047023.1">
    <property type="nucleotide sequence ID" value="NZ_RZGZ01000001.1"/>
</dbReference>
<keyword evidence="4" id="KW-0503">Monooxygenase</keyword>
<sequence length="446" mass="48339">MSSRRMLLGMQFGNGYGAQVTSWRAPNVDPKNYTDIDAVVRYAQAAERGKIQFLFLPDTPALSSDLTHEAPQMTLDPLLTLAAVARGTSRIGMVATGSTTFIEPYNLARQFKALDVMSHGRAGWNPATTSDPNAAANFGQTIAERPERYGRAHEVIQIVQALWGSWEEDAWIADPTTGIFADPAKVRPVNLGGQYVSSRGPLPIPPSEQGQPVLFSAGGGEYGLTLAGRYASGVIGSTFSIDDARAQRDAAREAAGAAGRDPDEVKFFAGLMPAIAPTVRDAVERRMLLGTNTFPQRVPYLGQMLGLRLDPRQIDEPLTAEQLAAARPSPYDPRAPRAFEVANQGWTLREILGHGVIDYHPTPVGPASVTADHMQEWFEAGAVDGFWVSIDTYEDGIDTFVDEVVPLLQERGLFHEDYEGKTLRDHLGAAPQYGLDPRVSGVGVAH</sequence>
<keyword evidence="3" id="KW-0560">Oxidoreductase</keyword>
<dbReference type="PIRSF" id="PIRSF000337">
    <property type="entry name" value="NTA_MOA"/>
    <property type="match status" value="1"/>
</dbReference>
<dbReference type="PANTHER" id="PTHR30011">
    <property type="entry name" value="ALKANESULFONATE MONOOXYGENASE-RELATED"/>
    <property type="match status" value="1"/>
</dbReference>
<dbReference type="GO" id="GO:0004497">
    <property type="term" value="F:monooxygenase activity"/>
    <property type="evidence" value="ECO:0007669"/>
    <property type="project" value="UniProtKB-KW"/>
</dbReference>
<evidence type="ECO:0000256" key="1">
    <source>
        <dbReference type="ARBA" id="ARBA00022630"/>
    </source>
</evidence>
<dbReference type="Pfam" id="PF00296">
    <property type="entry name" value="Bac_luciferase"/>
    <property type="match status" value="1"/>
</dbReference>
<comment type="similarity">
    <text evidence="5">Belongs to the NtaA/SnaA/DszA monooxygenase family.</text>
</comment>
<protein>
    <submittedName>
        <fullName evidence="8">LLM class flavin-dependent oxidoreductase</fullName>
    </submittedName>
</protein>
<feature type="binding site" evidence="6">
    <location>
        <position position="58"/>
    </location>
    <ligand>
        <name>FMN</name>
        <dbReference type="ChEBI" id="CHEBI:58210"/>
    </ligand>
</feature>
<accession>A0A433JX06</accession>
<evidence type="ECO:0000256" key="4">
    <source>
        <dbReference type="ARBA" id="ARBA00023033"/>
    </source>
</evidence>